<protein>
    <submittedName>
        <fullName evidence="2">Uncharacterized protein</fullName>
    </submittedName>
</protein>
<reference evidence="2 3" key="1">
    <citation type="submission" date="2020-04" db="EMBL/GenBank/DDBJ databases">
        <authorList>
            <person name="De Canck E."/>
        </authorList>
    </citation>
    <scope>NUCLEOTIDE SEQUENCE [LARGE SCALE GENOMIC DNA]</scope>
    <source>
        <strain evidence="2 3">LMG 29542</strain>
    </source>
</reference>
<evidence type="ECO:0000256" key="1">
    <source>
        <dbReference type="SAM" id="Phobius"/>
    </source>
</evidence>
<keyword evidence="1" id="KW-0812">Transmembrane</keyword>
<gene>
    <name evidence="2" type="ORF">LMG29542_06076</name>
</gene>
<name>A0A6J5ERW9_9BURK</name>
<organism evidence="2 3">
    <name type="scientific">Paraburkholderia humisilvae</name>
    <dbReference type="NCBI Taxonomy" id="627669"/>
    <lineage>
        <taxon>Bacteria</taxon>
        <taxon>Pseudomonadati</taxon>
        <taxon>Pseudomonadota</taxon>
        <taxon>Betaproteobacteria</taxon>
        <taxon>Burkholderiales</taxon>
        <taxon>Burkholderiaceae</taxon>
        <taxon>Paraburkholderia</taxon>
    </lineage>
</organism>
<dbReference type="Proteomes" id="UP000494363">
    <property type="component" value="Unassembled WGS sequence"/>
</dbReference>
<evidence type="ECO:0000313" key="3">
    <source>
        <dbReference type="Proteomes" id="UP000494363"/>
    </source>
</evidence>
<accession>A0A6J5ERW9</accession>
<proteinExistence type="predicted"/>
<keyword evidence="1" id="KW-1133">Transmembrane helix</keyword>
<dbReference type="RefSeq" id="WP_175230888.1">
    <property type="nucleotide sequence ID" value="NZ_CADIKH010000040.1"/>
</dbReference>
<keyword evidence="3" id="KW-1185">Reference proteome</keyword>
<dbReference type="AlphaFoldDB" id="A0A6J5ERW9"/>
<evidence type="ECO:0000313" key="2">
    <source>
        <dbReference type="EMBL" id="CAB3769270.1"/>
    </source>
</evidence>
<keyword evidence="1" id="KW-0472">Membrane</keyword>
<feature type="transmembrane region" description="Helical" evidence="1">
    <location>
        <begin position="12"/>
        <end position="32"/>
    </location>
</feature>
<sequence length="85" mass="9614">MSQVLEAARWPSLVACALFAAIRLSFFVEWGGRRIIADRKLRRRCASRFDVGDIAQRQFHVEALLLCGFSFSTLGGRQLNVVRCV</sequence>
<dbReference type="EMBL" id="CADIKH010000040">
    <property type="protein sequence ID" value="CAB3769270.1"/>
    <property type="molecule type" value="Genomic_DNA"/>
</dbReference>